<dbReference type="AlphaFoldDB" id="A0A0C7N0S3"/>
<evidence type="ECO:0000256" key="1">
    <source>
        <dbReference type="SAM" id="MobiDB-lite"/>
    </source>
</evidence>
<feature type="compositionally biased region" description="Basic residues" evidence="1">
    <location>
        <begin position="7"/>
        <end position="30"/>
    </location>
</feature>
<dbReference type="EMBL" id="LN736368">
    <property type="protein sequence ID" value="CEP63742.1"/>
    <property type="molecule type" value="Genomic_DNA"/>
</dbReference>
<dbReference type="RefSeq" id="XP_022629954.1">
    <property type="nucleotide sequence ID" value="XM_022770634.1"/>
</dbReference>
<sequence length="246" mass="27803">MPVSRQSRVKTTRKNHRPSKRHHRNSHKSSQRQNATRETNFTHSRDSNLAVQPSNAPVNASVNELIDSEPALTSSPNFLDDFLHWDEADKMPVTASVVRDPNANANSLLLVHTQPVRSISAILLQDTLDELESRSLSPNFSAFSDRLLDSLPEQVATDSYDAMKVPRNPPVTLRKLAEAAMQMEPETKALQTIVEPRSLSPEGSFVQYLSHKLSRYCGYVPSDSRHCDKIRLQEITYRLSKTAFER</sequence>
<dbReference type="Proteomes" id="UP000054304">
    <property type="component" value="Unassembled WGS sequence"/>
</dbReference>
<protein>
    <submittedName>
        <fullName evidence="2">LALA0S09e01486g1_1</fullName>
    </submittedName>
</protein>
<keyword evidence="3" id="KW-1185">Reference proteome</keyword>
<evidence type="ECO:0000313" key="3">
    <source>
        <dbReference type="Proteomes" id="UP000054304"/>
    </source>
</evidence>
<feature type="compositionally biased region" description="Polar residues" evidence="1">
    <location>
        <begin position="31"/>
        <end position="54"/>
    </location>
</feature>
<gene>
    <name evidence="2" type="ORF">LALA0_S09e01486g</name>
</gene>
<dbReference type="STRING" id="1245769.A0A0C7N0S3"/>
<reference evidence="2 3" key="1">
    <citation type="submission" date="2014-12" db="EMBL/GenBank/DDBJ databases">
        <authorList>
            <person name="Neuveglise Cecile"/>
        </authorList>
    </citation>
    <scope>NUCLEOTIDE SEQUENCE [LARGE SCALE GENOMIC DNA]</scope>
    <source>
        <strain evidence="2 3">CBS 12615</strain>
    </source>
</reference>
<name>A0A0C7N0S3_9SACH</name>
<dbReference type="GeneID" id="34687261"/>
<accession>A0A0C7N0S3</accession>
<dbReference type="HOGENOM" id="CLU_1129218_0_0_1"/>
<proteinExistence type="predicted"/>
<dbReference type="OrthoDB" id="4036215at2759"/>
<organism evidence="2 3">
    <name type="scientific">Lachancea lanzarotensis</name>
    <dbReference type="NCBI Taxonomy" id="1245769"/>
    <lineage>
        <taxon>Eukaryota</taxon>
        <taxon>Fungi</taxon>
        <taxon>Dikarya</taxon>
        <taxon>Ascomycota</taxon>
        <taxon>Saccharomycotina</taxon>
        <taxon>Saccharomycetes</taxon>
        <taxon>Saccharomycetales</taxon>
        <taxon>Saccharomycetaceae</taxon>
        <taxon>Lachancea</taxon>
    </lineage>
</organism>
<evidence type="ECO:0000313" key="2">
    <source>
        <dbReference type="EMBL" id="CEP63742.1"/>
    </source>
</evidence>
<feature type="region of interest" description="Disordered" evidence="1">
    <location>
        <begin position="1"/>
        <end position="54"/>
    </location>
</feature>